<name>A0ABW4LMV5_9BACI</name>
<dbReference type="NCBIfam" id="TIGR02867">
    <property type="entry name" value="spore_II_P"/>
    <property type="match status" value="1"/>
</dbReference>
<dbReference type="SUPFAM" id="SSF53187">
    <property type="entry name" value="Zn-dependent exopeptidases"/>
    <property type="match status" value="1"/>
</dbReference>
<dbReference type="Gene3D" id="3.40.630.40">
    <property type="entry name" value="Zn-dependent exopeptidases"/>
    <property type="match status" value="1"/>
</dbReference>
<gene>
    <name evidence="2" type="primary">spoIIP</name>
    <name evidence="2" type="ORF">ACFSCX_07525</name>
</gene>
<evidence type="ECO:0000256" key="1">
    <source>
        <dbReference type="SAM" id="Phobius"/>
    </source>
</evidence>
<dbReference type="InterPro" id="IPR010897">
    <property type="entry name" value="Spore_II_P"/>
</dbReference>
<feature type="transmembrane region" description="Helical" evidence="1">
    <location>
        <begin position="15"/>
        <end position="37"/>
    </location>
</feature>
<keyword evidence="1" id="KW-0812">Transmembrane</keyword>
<comment type="caution">
    <text evidence="2">The sequence shown here is derived from an EMBL/GenBank/DDBJ whole genome shotgun (WGS) entry which is preliminary data.</text>
</comment>
<evidence type="ECO:0000313" key="3">
    <source>
        <dbReference type="Proteomes" id="UP001597214"/>
    </source>
</evidence>
<organism evidence="2 3">
    <name type="scientific">Bacillus salitolerans</name>
    <dbReference type="NCBI Taxonomy" id="1437434"/>
    <lineage>
        <taxon>Bacteria</taxon>
        <taxon>Bacillati</taxon>
        <taxon>Bacillota</taxon>
        <taxon>Bacilli</taxon>
        <taxon>Bacillales</taxon>
        <taxon>Bacillaceae</taxon>
        <taxon>Bacillus</taxon>
    </lineage>
</organism>
<accession>A0ABW4LMV5</accession>
<proteinExistence type="predicted"/>
<protein>
    <submittedName>
        <fullName evidence="2">Stage II sporulation protein P</fullName>
    </submittedName>
</protein>
<evidence type="ECO:0000313" key="2">
    <source>
        <dbReference type="EMBL" id="MFD1736411.1"/>
    </source>
</evidence>
<reference evidence="3" key="1">
    <citation type="journal article" date="2019" name="Int. J. Syst. Evol. Microbiol.">
        <title>The Global Catalogue of Microorganisms (GCM) 10K type strain sequencing project: providing services to taxonomists for standard genome sequencing and annotation.</title>
        <authorList>
            <consortium name="The Broad Institute Genomics Platform"/>
            <consortium name="The Broad Institute Genome Sequencing Center for Infectious Disease"/>
            <person name="Wu L."/>
            <person name="Ma J."/>
        </authorList>
    </citation>
    <scope>NUCLEOTIDE SEQUENCE [LARGE SCALE GENOMIC DNA]</scope>
    <source>
        <strain evidence="3">CCUG 49339</strain>
    </source>
</reference>
<dbReference type="Pfam" id="PF07454">
    <property type="entry name" value="SpoIIP"/>
    <property type="match status" value="1"/>
</dbReference>
<keyword evidence="3" id="KW-1185">Reference proteome</keyword>
<sequence length="389" mass="44144">MRNNSLKNSRVRTPIFFIIPIIYILMMFIIASSIVMVKEDSFTFHPVKQNVQKAPIEFLVEIISLQNTYFKQDLLEDMSPISFSKVAFETTLQIQLGDIRTLIGNELPGYAFFDTKILVPGLGTNYTNIPYESSPPLEDLLQERELSKIELEKLETIRESETITPPVSTSIKKRVLIYHTHSYESYLPLIGLTGDPDENKAVDAKTNITLVGEMLGKQLEQKGIGVTVDQTNIGQELNRRNWGVTRAYEVSRTIVESAMENNDNIEYLIDIHRDSARRKTTTITINNMPYARVYFIVGQASENYEKSFLFANKIHEELELQYPGISRGVFEKGLTEGNGHYNQDLSDNSILIEVGGVDNDMVEIKNTVDALANVISNYLLNEEKENNNG</sequence>
<keyword evidence="1" id="KW-1133">Transmembrane helix</keyword>
<keyword evidence="1" id="KW-0472">Membrane</keyword>
<dbReference type="Proteomes" id="UP001597214">
    <property type="component" value="Unassembled WGS sequence"/>
</dbReference>
<dbReference type="EMBL" id="JBHUEM010000007">
    <property type="protein sequence ID" value="MFD1736411.1"/>
    <property type="molecule type" value="Genomic_DNA"/>
</dbReference>
<dbReference type="RefSeq" id="WP_377927561.1">
    <property type="nucleotide sequence ID" value="NZ_JBHUEM010000007.1"/>
</dbReference>